<protein>
    <recommendedName>
        <fullName evidence="2">ADAM10 endopeptidase</fullName>
        <ecNumber evidence="2">3.4.24.81</ecNumber>
    </recommendedName>
</protein>
<feature type="binding site" evidence="4">
    <location>
        <position position="392"/>
    </location>
    <ligand>
        <name>Zn(2+)</name>
        <dbReference type="ChEBI" id="CHEBI:29105"/>
        <note>catalytic</note>
    </ligand>
</feature>
<comment type="catalytic activity">
    <reaction evidence="1">
        <text>Endopeptidase of broad specificity.</text>
        <dbReference type="EC" id="3.4.24.81"/>
    </reaction>
</comment>
<dbReference type="PANTHER" id="PTHR45702:SF2">
    <property type="entry name" value="KUZBANIAN, ISOFORM A"/>
    <property type="match status" value="1"/>
</dbReference>
<reference evidence="10 11" key="1">
    <citation type="submission" date="2020-08" db="EMBL/GenBank/DDBJ databases">
        <authorList>
            <person name="Hejnol A."/>
        </authorList>
    </citation>
    <scope>NUCLEOTIDE SEQUENCE [LARGE SCALE GENOMIC DNA]</scope>
</reference>
<dbReference type="GO" id="GO:0006509">
    <property type="term" value="P:membrane protein ectodomain proteolysis"/>
    <property type="evidence" value="ECO:0007669"/>
    <property type="project" value="TreeGrafter"/>
</dbReference>
<evidence type="ECO:0000256" key="4">
    <source>
        <dbReference type="PROSITE-ProRule" id="PRU00276"/>
    </source>
</evidence>
<keyword evidence="4" id="KW-0479">Metal-binding</keyword>
<evidence type="ECO:0000256" key="5">
    <source>
        <dbReference type="SAM" id="MobiDB-lite"/>
    </source>
</evidence>
<dbReference type="InterPro" id="IPR049038">
    <property type="entry name" value="ADAM10_Cys-rich"/>
</dbReference>
<evidence type="ECO:0000313" key="11">
    <source>
        <dbReference type="Proteomes" id="UP000549394"/>
    </source>
</evidence>
<dbReference type="Pfam" id="PF21299">
    <property type="entry name" value="ADAM10_Cys-rich"/>
    <property type="match status" value="1"/>
</dbReference>
<feature type="domain" description="Peptidase M12B" evidence="9">
    <location>
        <begin position="214"/>
        <end position="449"/>
    </location>
</feature>
<comment type="caution">
    <text evidence="10">The sequence shown here is derived from an EMBL/GenBank/DDBJ whole genome shotgun (WGS) entry which is preliminary data.</text>
</comment>
<feature type="chain" id="PRO_5029666263" description="ADAM10 endopeptidase" evidence="7">
    <location>
        <begin position="21"/>
        <end position="805"/>
    </location>
</feature>
<dbReference type="EMBL" id="CAJFCJ010000003">
    <property type="protein sequence ID" value="CAD5113398.1"/>
    <property type="molecule type" value="Genomic_DNA"/>
</dbReference>
<feature type="region of interest" description="Disordered" evidence="5">
    <location>
        <begin position="184"/>
        <end position="205"/>
    </location>
</feature>
<feature type="active site" evidence="4">
    <location>
        <position position="393"/>
    </location>
</feature>
<feature type="compositionally biased region" description="Low complexity" evidence="5">
    <location>
        <begin position="771"/>
        <end position="780"/>
    </location>
</feature>
<dbReference type="Gene3D" id="3.40.390.10">
    <property type="entry name" value="Collagenase (Catalytic Domain)"/>
    <property type="match status" value="1"/>
</dbReference>
<sequence>MNLCLLPLIFNIFLTAVSRAHHIADIISRFEPLSYSKEHLRNHRSRRSVDGYFTFKLQSPNRSFNLQLKSDSAAFSDDFILEGSSKPKNSNHFHHLYTGSVQDHDGSSVVGYIVDGVFQGQIDLANETFYVEKSAKFFPNEKKSFHSILYKDKHVNMKRFKRSAGLRCGNDESRQWMESIQNSAAERTKRSTRQANPYSWHANRQKRSIPDGSNTCTLYLRADIELYEKYKELFGSNAEEEIMGMFHIHVTNLISIYNNSQFVDTNGVVYAGISFSVRRAKIVTACTPGDVDDWMCKKNIDVNNYLNYASLQNHDDFCLAFVFSNRDFNGGTLGLAWVASPNNQAGGICERYRDYEDGKGKKTKKSLNTGIVTLINYGRFVPQKVSVLTFAHEIGHNFGSQHDSGVCIPSDSGQGGGNFIMYASATDGTASNNNKFSECSLKYIGSVLNAVFNGNSKENCFTSPVAGFCGNKIVEKGVKGNNEQCDCGYANDCKDKCCHARESSSKVEQWCKLRDNKDCSPTAGPCCKEDCTFVSDVQCAAATECAFEAKCNGKTEKCPDQSPKADHTLCNDFTQVCISGLCTGSVCQKINWTQCFLKKPSQPSRDYDFGDLCYVACRKDRNSPCVSSNSEQSVLKKQENLEFYELLKSISKDDKLAIKLRSGAPCDDYKGYCDVFQKCRSVDAEGPLSRLKKLLFSEETIATIRDWIVKNWWAVLLMGIGLIICMGLFIKLCAVHTPSSNPKLKAAVTLKQTLTFRRRHNRHPQGPPPAYQQAQSSAGGPAQGRRKKRVNEIPIDRINKGGNRV</sequence>
<keyword evidence="4" id="KW-0862">Zinc</keyword>
<keyword evidence="11" id="KW-1185">Reference proteome</keyword>
<feature type="region of interest" description="Disordered" evidence="5">
    <location>
        <begin position="759"/>
        <end position="805"/>
    </location>
</feature>
<feature type="binding site" evidence="4">
    <location>
        <position position="396"/>
    </location>
    <ligand>
        <name>Zn(2+)</name>
        <dbReference type="ChEBI" id="CHEBI:29105"/>
        <note>catalytic</note>
    </ligand>
</feature>
<dbReference type="InterPro" id="IPR001762">
    <property type="entry name" value="Disintegrin_dom"/>
</dbReference>
<dbReference type="Gene3D" id="4.10.70.10">
    <property type="entry name" value="Disintegrin domain"/>
    <property type="match status" value="1"/>
</dbReference>
<feature type="signal peptide" evidence="7">
    <location>
        <begin position="1"/>
        <end position="20"/>
    </location>
</feature>
<evidence type="ECO:0000259" key="8">
    <source>
        <dbReference type="PROSITE" id="PS50214"/>
    </source>
</evidence>
<evidence type="ECO:0000256" key="1">
    <source>
        <dbReference type="ARBA" id="ARBA00001809"/>
    </source>
</evidence>
<dbReference type="GO" id="GO:0007219">
    <property type="term" value="P:Notch signaling pathway"/>
    <property type="evidence" value="ECO:0007669"/>
    <property type="project" value="TreeGrafter"/>
</dbReference>
<dbReference type="PROSITE" id="PS50215">
    <property type="entry name" value="ADAM_MEPRO"/>
    <property type="match status" value="1"/>
</dbReference>
<keyword evidence="6" id="KW-0812">Transmembrane</keyword>
<dbReference type="AlphaFoldDB" id="A0A7I8VDH9"/>
<evidence type="ECO:0000313" key="10">
    <source>
        <dbReference type="EMBL" id="CAD5113398.1"/>
    </source>
</evidence>
<keyword evidence="6" id="KW-0472">Membrane</keyword>
<dbReference type="EC" id="3.4.24.81" evidence="2"/>
<dbReference type="SUPFAM" id="SSF57552">
    <property type="entry name" value="Blood coagulation inhibitor (disintegrin)"/>
    <property type="match status" value="1"/>
</dbReference>
<evidence type="ECO:0000256" key="3">
    <source>
        <dbReference type="ARBA" id="ARBA00022685"/>
    </source>
</evidence>
<comment type="caution">
    <text evidence="4">Lacks conserved residue(s) required for the propagation of feature annotation.</text>
</comment>
<feature type="compositionally biased region" description="Basic and acidic residues" evidence="5">
    <location>
        <begin position="790"/>
        <end position="799"/>
    </location>
</feature>
<evidence type="ECO:0000259" key="9">
    <source>
        <dbReference type="PROSITE" id="PS50215"/>
    </source>
</evidence>
<name>A0A7I8VDH9_9ANNE</name>
<evidence type="ECO:0000256" key="2">
    <source>
        <dbReference type="ARBA" id="ARBA00012332"/>
    </source>
</evidence>
<accession>A0A7I8VDH9</accession>
<dbReference type="InterPro" id="IPR036436">
    <property type="entry name" value="Disintegrin_dom_sf"/>
</dbReference>
<dbReference type="OrthoDB" id="2149267at2759"/>
<dbReference type="Pfam" id="PF00200">
    <property type="entry name" value="Disintegrin"/>
    <property type="match status" value="1"/>
</dbReference>
<proteinExistence type="predicted"/>
<dbReference type="Proteomes" id="UP000549394">
    <property type="component" value="Unassembled WGS sequence"/>
</dbReference>
<dbReference type="InterPro" id="IPR051489">
    <property type="entry name" value="ADAM_Metalloproteinase"/>
</dbReference>
<feature type="domain" description="Disintegrin" evidence="8">
    <location>
        <begin position="466"/>
        <end position="566"/>
    </location>
</feature>
<keyword evidence="6" id="KW-1133">Transmembrane helix</keyword>
<dbReference type="GO" id="GO:0004222">
    <property type="term" value="F:metalloendopeptidase activity"/>
    <property type="evidence" value="ECO:0007669"/>
    <property type="project" value="InterPro"/>
</dbReference>
<dbReference type="InterPro" id="IPR001590">
    <property type="entry name" value="Peptidase_M12B"/>
</dbReference>
<keyword evidence="3" id="KW-0165">Cleavage on pair of basic residues</keyword>
<dbReference type="PANTHER" id="PTHR45702">
    <property type="entry name" value="ADAM10/ADAM17 METALLOPEPTIDASE FAMILY MEMBER"/>
    <property type="match status" value="1"/>
</dbReference>
<dbReference type="PROSITE" id="PS50214">
    <property type="entry name" value="DISINTEGRIN_2"/>
    <property type="match status" value="1"/>
</dbReference>
<dbReference type="GO" id="GO:0046872">
    <property type="term" value="F:metal ion binding"/>
    <property type="evidence" value="ECO:0007669"/>
    <property type="project" value="UniProtKB-KW"/>
</dbReference>
<dbReference type="SUPFAM" id="SSF55486">
    <property type="entry name" value="Metalloproteases ('zincins'), catalytic domain"/>
    <property type="match status" value="1"/>
</dbReference>
<feature type="transmembrane region" description="Helical" evidence="6">
    <location>
        <begin position="712"/>
        <end position="735"/>
    </location>
</feature>
<organism evidence="10 11">
    <name type="scientific">Dimorphilus gyrociliatus</name>
    <dbReference type="NCBI Taxonomy" id="2664684"/>
    <lineage>
        <taxon>Eukaryota</taxon>
        <taxon>Metazoa</taxon>
        <taxon>Spiralia</taxon>
        <taxon>Lophotrochozoa</taxon>
        <taxon>Annelida</taxon>
        <taxon>Polychaeta</taxon>
        <taxon>Polychaeta incertae sedis</taxon>
        <taxon>Dinophilidae</taxon>
        <taxon>Dimorphilus</taxon>
    </lineage>
</organism>
<dbReference type="GO" id="GO:0005886">
    <property type="term" value="C:plasma membrane"/>
    <property type="evidence" value="ECO:0007669"/>
    <property type="project" value="TreeGrafter"/>
</dbReference>
<evidence type="ECO:0000256" key="6">
    <source>
        <dbReference type="SAM" id="Phobius"/>
    </source>
</evidence>
<dbReference type="InterPro" id="IPR024079">
    <property type="entry name" value="MetalloPept_cat_dom_sf"/>
</dbReference>
<dbReference type="SMART" id="SM00050">
    <property type="entry name" value="DISIN"/>
    <property type="match status" value="1"/>
</dbReference>
<dbReference type="Pfam" id="PF13574">
    <property type="entry name" value="Reprolysin_2"/>
    <property type="match status" value="1"/>
</dbReference>
<keyword evidence="7" id="KW-0732">Signal</keyword>
<evidence type="ECO:0000256" key="7">
    <source>
        <dbReference type="SAM" id="SignalP"/>
    </source>
</evidence>
<gene>
    <name evidence="10" type="ORF">DGYR_LOCUS2398</name>
</gene>
<feature type="binding site" evidence="4">
    <location>
        <position position="402"/>
    </location>
    <ligand>
        <name>Zn(2+)</name>
        <dbReference type="ChEBI" id="CHEBI:29105"/>
        <note>catalytic</note>
    </ligand>
</feature>